<keyword evidence="2" id="KW-0539">Nucleus</keyword>
<comment type="subcellular location">
    <subcellularLocation>
        <location evidence="1">Nucleus</location>
    </subcellularLocation>
</comment>
<name>A0A9W9G0U6_9EURO</name>
<feature type="chain" id="PRO_5040782631" evidence="3">
    <location>
        <begin position="23"/>
        <end position="255"/>
    </location>
</feature>
<keyword evidence="3" id="KW-0732">Signal</keyword>
<evidence type="ECO:0000256" key="2">
    <source>
        <dbReference type="ARBA" id="ARBA00023242"/>
    </source>
</evidence>
<dbReference type="GO" id="GO:0005634">
    <property type="term" value="C:nucleus"/>
    <property type="evidence" value="ECO:0007669"/>
    <property type="project" value="UniProtKB-SubCell"/>
</dbReference>
<dbReference type="EMBL" id="JAPQKI010000003">
    <property type="protein sequence ID" value="KAJ5110029.1"/>
    <property type="molecule type" value="Genomic_DNA"/>
</dbReference>
<dbReference type="PANTHER" id="PTHR37534:SF49">
    <property type="entry name" value="LYSINE BIOSYNTHESIS REGULATORY PROTEIN LYS14"/>
    <property type="match status" value="1"/>
</dbReference>
<dbReference type="RefSeq" id="XP_056478140.1">
    <property type="nucleotide sequence ID" value="XM_056615168.1"/>
</dbReference>
<sequence>MERATHLHSQALSLLATELLLAQLDETGSCEFTCWQFAAHLLRDNAWCHLHGAKILLEYHNQPIVSPCITFFRKVFQYFNVMLALSLGRRPLIINGVHGPEFTDKVDNVFGCAGRSWPLKHRLADLIGRVRLGEDGRDEAQSLMGSLEAWSIDSLPTMDAYMEAMVQIARAYKFSGLLMLRMATNPAFQDHSGALEASDQDLYQFAFNSVLRVCVLSMPMATLTWPLYVVGRLAGSTSDRTIIMHIFRSSWRSII</sequence>
<dbReference type="OrthoDB" id="5130013at2759"/>
<evidence type="ECO:0000313" key="4">
    <source>
        <dbReference type="EMBL" id="KAJ5110029.1"/>
    </source>
</evidence>
<comment type="caution">
    <text evidence="4">The sequence shown here is derived from an EMBL/GenBank/DDBJ whole genome shotgun (WGS) entry which is preliminary data.</text>
</comment>
<evidence type="ECO:0000256" key="3">
    <source>
        <dbReference type="SAM" id="SignalP"/>
    </source>
</evidence>
<organism evidence="4 5">
    <name type="scientific">Penicillium argentinense</name>
    <dbReference type="NCBI Taxonomy" id="1131581"/>
    <lineage>
        <taxon>Eukaryota</taxon>
        <taxon>Fungi</taxon>
        <taxon>Dikarya</taxon>
        <taxon>Ascomycota</taxon>
        <taxon>Pezizomycotina</taxon>
        <taxon>Eurotiomycetes</taxon>
        <taxon>Eurotiomycetidae</taxon>
        <taxon>Eurotiales</taxon>
        <taxon>Aspergillaceae</taxon>
        <taxon>Penicillium</taxon>
    </lineage>
</organism>
<keyword evidence="5" id="KW-1185">Reference proteome</keyword>
<dbReference type="GO" id="GO:0003700">
    <property type="term" value="F:DNA-binding transcription factor activity"/>
    <property type="evidence" value="ECO:0007669"/>
    <property type="project" value="TreeGrafter"/>
</dbReference>
<dbReference type="Proteomes" id="UP001149074">
    <property type="component" value="Unassembled WGS sequence"/>
</dbReference>
<dbReference type="PANTHER" id="PTHR37534">
    <property type="entry name" value="TRANSCRIPTIONAL ACTIVATOR PROTEIN UGA3"/>
    <property type="match status" value="1"/>
</dbReference>
<dbReference type="Pfam" id="PF11951">
    <property type="entry name" value="Fungal_trans_2"/>
    <property type="match status" value="1"/>
</dbReference>
<evidence type="ECO:0000256" key="1">
    <source>
        <dbReference type="ARBA" id="ARBA00004123"/>
    </source>
</evidence>
<evidence type="ECO:0000313" key="5">
    <source>
        <dbReference type="Proteomes" id="UP001149074"/>
    </source>
</evidence>
<reference evidence="4" key="1">
    <citation type="submission" date="2022-11" db="EMBL/GenBank/DDBJ databases">
        <authorList>
            <person name="Petersen C."/>
        </authorList>
    </citation>
    <scope>NUCLEOTIDE SEQUENCE</scope>
    <source>
        <strain evidence="4">IBT 30761</strain>
    </source>
</reference>
<accession>A0A9W9G0U6</accession>
<reference evidence="4" key="2">
    <citation type="journal article" date="2023" name="IMA Fungus">
        <title>Comparative genomic study of the Penicillium genus elucidates a diverse pangenome and 15 lateral gene transfer events.</title>
        <authorList>
            <person name="Petersen C."/>
            <person name="Sorensen T."/>
            <person name="Nielsen M.R."/>
            <person name="Sondergaard T.E."/>
            <person name="Sorensen J.L."/>
            <person name="Fitzpatrick D.A."/>
            <person name="Frisvad J.C."/>
            <person name="Nielsen K.L."/>
        </authorList>
    </citation>
    <scope>NUCLEOTIDE SEQUENCE</scope>
    <source>
        <strain evidence="4">IBT 30761</strain>
    </source>
</reference>
<feature type="signal peptide" evidence="3">
    <location>
        <begin position="1"/>
        <end position="22"/>
    </location>
</feature>
<proteinExistence type="predicted"/>
<protein>
    <submittedName>
        <fullName evidence="4">Fungal specific transcription factor domain-containing protein</fullName>
    </submittedName>
</protein>
<gene>
    <name evidence="4" type="ORF">N7532_002674</name>
</gene>
<dbReference type="AlphaFoldDB" id="A0A9W9G0U6"/>
<dbReference type="GeneID" id="81354147"/>
<dbReference type="GO" id="GO:0000976">
    <property type="term" value="F:transcription cis-regulatory region binding"/>
    <property type="evidence" value="ECO:0007669"/>
    <property type="project" value="TreeGrafter"/>
</dbReference>
<dbReference type="GO" id="GO:0045944">
    <property type="term" value="P:positive regulation of transcription by RNA polymerase II"/>
    <property type="evidence" value="ECO:0007669"/>
    <property type="project" value="TreeGrafter"/>
</dbReference>
<dbReference type="InterPro" id="IPR021858">
    <property type="entry name" value="Fun_TF"/>
</dbReference>